<evidence type="ECO:0000256" key="7">
    <source>
        <dbReference type="ARBA" id="ARBA00023163"/>
    </source>
</evidence>
<keyword evidence="6 11" id="KW-0548">Nucleotidyltransferase</keyword>
<dbReference type="EMBL" id="WJBC01000005">
    <property type="protein sequence ID" value="MBC3803761.1"/>
    <property type="molecule type" value="Genomic_DNA"/>
</dbReference>
<keyword evidence="5 11" id="KW-0808">Transferase</keyword>
<dbReference type="NCBIfam" id="NF003513">
    <property type="entry name" value="PRK05182.1-2"/>
    <property type="match status" value="1"/>
</dbReference>
<dbReference type="Gene3D" id="1.10.150.20">
    <property type="entry name" value="5' to 3' exonuclease, C-terminal subdomain"/>
    <property type="match status" value="1"/>
</dbReference>
<evidence type="ECO:0000256" key="2">
    <source>
        <dbReference type="ARBA" id="ARBA00012418"/>
    </source>
</evidence>
<comment type="subunit">
    <text evidence="11">Homodimer. The RNAP catalytic core consists of 2 alpha, 1 beta, 1 beta' and 1 omega subunit. When a sigma factor is associated with the core the holoenzyme is formed, which can initiate transcription.</text>
</comment>
<dbReference type="SUPFAM" id="SSF55257">
    <property type="entry name" value="RBP11-like subunits of RNA polymerase"/>
    <property type="match status" value="1"/>
</dbReference>
<dbReference type="Pfam" id="PF01193">
    <property type="entry name" value="RNA_pol_L"/>
    <property type="match status" value="1"/>
</dbReference>
<evidence type="ECO:0000256" key="9">
    <source>
        <dbReference type="ARBA" id="ARBA00033070"/>
    </source>
</evidence>
<dbReference type="Gene3D" id="2.170.120.12">
    <property type="entry name" value="DNA-directed RNA polymerase, insert domain"/>
    <property type="match status" value="1"/>
</dbReference>
<dbReference type="SUPFAM" id="SSF47789">
    <property type="entry name" value="C-terminal domain of RNA polymerase alpha subunit"/>
    <property type="match status" value="1"/>
</dbReference>
<feature type="domain" description="DNA-directed RNA polymerase RpoA/D/Rpb3-type" evidence="12">
    <location>
        <begin position="20"/>
        <end position="227"/>
    </location>
</feature>
<dbReference type="HAMAP" id="MF_00059">
    <property type="entry name" value="RNApol_bact_RpoA"/>
    <property type="match status" value="1"/>
</dbReference>
<feature type="region of interest" description="Alpha N-terminal domain (alpha-NTD)" evidence="11">
    <location>
        <begin position="1"/>
        <end position="228"/>
    </location>
</feature>
<evidence type="ECO:0000256" key="4">
    <source>
        <dbReference type="ARBA" id="ARBA00022478"/>
    </source>
</evidence>
<dbReference type="InterPro" id="IPR036603">
    <property type="entry name" value="RBP11-like"/>
</dbReference>
<organism evidence="13 14">
    <name type="scientific">Acetobacterium fimetarium</name>
    <dbReference type="NCBI Taxonomy" id="52691"/>
    <lineage>
        <taxon>Bacteria</taxon>
        <taxon>Bacillati</taxon>
        <taxon>Bacillota</taxon>
        <taxon>Clostridia</taxon>
        <taxon>Eubacteriales</taxon>
        <taxon>Eubacteriaceae</taxon>
        <taxon>Acetobacterium</taxon>
    </lineage>
</organism>
<dbReference type="NCBIfam" id="NF003519">
    <property type="entry name" value="PRK05182.2-5"/>
    <property type="match status" value="1"/>
</dbReference>
<gene>
    <name evidence="11" type="primary">rpoA</name>
    <name evidence="13" type="ORF">GH808_04850</name>
</gene>
<evidence type="ECO:0000259" key="12">
    <source>
        <dbReference type="SMART" id="SM00662"/>
    </source>
</evidence>
<evidence type="ECO:0000256" key="6">
    <source>
        <dbReference type="ARBA" id="ARBA00022695"/>
    </source>
</evidence>
<dbReference type="InterPro" id="IPR011260">
    <property type="entry name" value="RNAP_asu_C"/>
</dbReference>
<dbReference type="Pfam" id="PF03118">
    <property type="entry name" value="RNA_pol_A_CTD"/>
    <property type="match status" value="1"/>
</dbReference>
<dbReference type="NCBIfam" id="TIGR02027">
    <property type="entry name" value="rpoA"/>
    <property type="match status" value="1"/>
</dbReference>
<dbReference type="InterPro" id="IPR011773">
    <property type="entry name" value="DNA-dir_RpoA"/>
</dbReference>
<evidence type="ECO:0000256" key="10">
    <source>
        <dbReference type="ARBA" id="ARBA00048552"/>
    </source>
</evidence>
<accession>A0ABR6WU70</accession>
<evidence type="ECO:0000256" key="11">
    <source>
        <dbReference type="HAMAP-Rule" id="MF_00059"/>
    </source>
</evidence>
<dbReference type="GO" id="GO:0003899">
    <property type="term" value="F:DNA-directed RNA polymerase activity"/>
    <property type="evidence" value="ECO:0007669"/>
    <property type="project" value="UniProtKB-EC"/>
</dbReference>
<dbReference type="NCBIfam" id="NF003515">
    <property type="entry name" value="PRK05182.2-1"/>
    <property type="match status" value="1"/>
</dbReference>
<dbReference type="Gene3D" id="3.30.1360.10">
    <property type="entry name" value="RNA polymerase, RBP11-like subunit"/>
    <property type="match status" value="1"/>
</dbReference>
<dbReference type="Proteomes" id="UP000603234">
    <property type="component" value="Unassembled WGS sequence"/>
</dbReference>
<evidence type="ECO:0000256" key="5">
    <source>
        <dbReference type="ARBA" id="ARBA00022679"/>
    </source>
</evidence>
<proteinExistence type="inferred from homology"/>
<keyword evidence="7 11" id="KW-0804">Transcription</keyword>
<dbReference type="GO" id="GO:0000428">
    <property type="term" value="C:DNA-directed RNA polymerase complex"/>
    <property type="evidence" value="ECO:0007669"/>
    <property type="project" value="UniProtKB-KW"/>
</dbReference>
<dbReference type="InterPro" id="IPR036643">
    <property type="entry name" value="RNApol_insert_sf"/>
</dbReference>
<evidence type="ECO:0000313" key="13">
    <source>
        <dbReference type="EMBL" id="MBC3803761.1"/>
    </source>
</evidence>
<name>A0ABR6WU70_9FIRM</name>
<evidence type="ECO:0000256" key="1">
    <source>
        <dbReference type="ARBA" id="ARBA00007123"/>
    </source>
</evidence>
<sequence>MIEFEKPVIEIVNKADDDTYGQFVIEPLERGYGTTLGNSLRRIMLSSLPGVAVTSVKIEGVLHEFSTIPGVKEDVIEVLLNLKGLAAEIYSDEPKVIYIEASEEGEVTAGDIIADADVDIINPEMHIATLAKGATLNMEMRIEKGRGYVAADKNKYPGMPIGTIPMDSIFSPITKVNFLVENTRVGQITDFDKLTIDIWTDGTTTPEEALSLAAKVLSEHLNLFINLTEHASTVEIMVEKEESEKERIREMSIEELELSVRSSNCLRRANIDTVEKLTQRSEEDMIKVRNLGRKSLNEIKHKLAEIGLSLSQEEEKAKE</sequence>
<protein>
    <recommendedName>
        <fullName evidence="3 11">DNA-directed RNA polymerase subunit alpha</fullName>
        <shortName evidence="11">RNAP subunit alpha</shortName>
        <ecNumber evidence="2 11">2.7.7.6</ecNumber>
    </recommendedName>
    <alternativeName>
        <fullName evidence="9 11">RNA polymerase subunit alpha</fullName>
    </alternativeName>
    <alternativeName>
        <fullName evidence="8 11">Transcriptase subunit alpha</fullName>
    </alternativeName>
</protein>
<evidence type="ECO:0000256" key="8">
    <source>
        <dbReference type="ARBA" id="ARBA00032524"/>
    </source>
</evidence>
<keyword evidence="4 11" id="KW-0240">DNA-directed RNA polymerase</keyword>
<dbReference type="SUPFAM" id="SSF56553">
    <property type="entry name" value="Insert subdomain of RNA polymerase alpha subunit"/>
    <property type="match status" value="1"/>
</dbReference>
<dbReference type="SMART" id="SM00662">
    <property type="entry name" value="RPOLD"/>
    <property type="match status" value="1"/>
</dbReference>
<evidence type="ECO:0000256" key="3">
    <source>
        <dbReference type="ARBA" id="ARBA00015972"/>
    </source>
</evidence>
<dbReference type="Pfam" id="PF01000">
    <property type="entry name" value="RNA_pol_A_bac"/>
    <property type="match status" value="1"/>
</dbReference>
<comment type="catalytic activity">
    <reaction evidence="10 11">
        <text>RNA(n) + a ribonucleoside 5'-triphosphate = RNA(n+1) + diphosphate</text>
        <dbReference type="Rhea" id="RHEA:21248"/>
        <dbReference type="Rhea" id="RHEA-COMP:14527"/>
        <dbReference type="Rhea" id="RHEA-COMP:17342"/>
        <dbReference type="ChEBI" id="CHEBI:33019"/>
        <dbReference type="ChEBI" id="CHEBI:61557"/>
        <dbReference type="ChEBI" id="CHEBI:140395"/>
        <dbReference type="EC" id="2.7.7.6"/>
    </reaction>
</comment>
<dbReference type="CDD" id="cd06928">
    <property type="entry name" value="RNAP_alpha_NTD"/>
    <property type="match status" value="1"/>
</dbReference>
<dbReference type="EC" id="2.7.7.6" evidence="2 11"/>
<comment type="similarity">
    <text evidence="1 11">Belongs to the RNA polymerase alpha chain family.</text>
</comment>
<dbReference type="InterPro" id="IPR011262">
    <property type="entry name" value="DNA-dir_RNA_pol_insert"/>
</dbReference>
<dbReference type="InterPro" id="IPR011263">
    <property type="entry name" value="DNA-dir_RNA_pol_RpoA/D/Rpb3"/>
</dbReference>
<comment type="domain">
    <text evidence="11">The N-terminal domain is essential for RNAP assembly and basal transcription, whereas the C-terminal domain is involved in interaction with transcriptional regulators and with upstream promoter elements.</text>
</comment>
<keyword evidence="14" id="KW-1185">Reference proteome</keyword>
<comment type="function">
    <text evidence="11">DNA-dependent RNA polymerase catalyzes the transcription of DNA into RNA using the four ribonucleoside triphosphates as substrates.</text>
</comment>
<evidence type="ECO:0000313" key="14">
    <source>
        <dbReference type="Proteomes" id="UP000603234"/>
    </source>
</evidence>
<feature type="region of interest" description="Alpha C-terminal domain (alpha-CTD)" evidence="11">
    <location>
        <begin position="245"/>
        <end position="319"/>
    </location>
</feature>
<reference evidence="13 14" key="1">
    <citation type="journal article" date="2020" name="mSystems">
        <title>Defining Genomic and Predicted Metabolic Features of the Acetobacterium Genus.</title>
        <authorList>
            <person name="Ross D.E."/>
            <person name="Marshall C.W."/>
            <person name="Gulliver D."/>
            <person name="May H.D."/>
            <person name="Norman R.S."/>
        </authorList>
    </citation>
    <scope>NUCLEOTIDE SEQUENCE [LARGE SCALE GENOMIC DNA]</scope>
    <source>
        <strain evidence="13 14">DSM 8238</strain>
    </source>
</reference>
<comment type="caution">
    <text evidence="13">The sequence shown here is derived from an EMBL/GenBank/DDBJ whole genome shotgun (WGS) entry which is preliminary data.</text>
</comment>
<dbReference type="RefSeq" id="WP_186841674.1">
    <property type="nucleotide sequence ID" value="NZ_WJBC01000005.1"/>
</dbReference>